<comment type="caution">
    <text evidence="2">The sequence shown here is derived from an EMBL/GenBank/DDBJ whole genome shotgun (WGS) entry which is preliminary data.</text>
</comment>
<dbReference type="OMA" id="YWVAPYI"/>
<keyword evidence="1" id="KW-1133">Transmembrane helix</keyword>
<feature type="transmembrane region" description="Helical" evidence="1">
    <location>
        <begin position="188"/>
        <end position="211"/>
    </location>
</feature>
<keyword evidence="1" id="KW-0812">Transmembrane</keyword>
<protein>
    <submittedName>
        <fullName evidence="2">Uncharacterized protein</fullName>
    </submittedName>
</protein>
<dbReference type="Gene3D" id="1.20.120.1630">
    <property type="match status" value="1"/>
</dbReference>
<dbReference type="Proteomes" id="UP000054937">
    <property type="component" value="Unassembled WGS sequence"/>
</dbReference>
<dbReference type="GO" id="GO:0016020">
    <property type="term" value="C:membrane"/>
    <property type="evidence" value="ECO:0007669"/>
    <property type="project" value="TreeGrafter"/>
</dbReference>
<dbReference type="Pfam" id="PF06966">
    <property type="entry name" value="DUF1295"/>
    <property type="match status" value="1"/>
</dbReference>
<feature type="transmembrane region" description="Helical" evidence="1">
    <location>
        <begin position="46"/>
        <end position="64"/>
    </location>
</feature>
<accession>A0A0V0R813</accession>
<name>A0A0V0R813_PSEPJ</name>
<feature type="transmembrane region" description="Helical" evidence="1">
    <location>
        <begin position="138"/>
        <end position="158"/>
    </location>
</feature>
<dbReference type="PANTHER" id="PTHR32251">
    <property type="entry name" value="3-OXO-5-ALPHA-STEROID 4-DEHYDROGENASE"/>
    <property type="match status" value="1"/>
</dbReference>
<keyword evidence="3" id="KW-1185">Reference proteome</keyword>
<dbReference type="EMBL" id="LDAU01000028">
    <property type="protein sequence ID" value="KRX10373.1"/>
    <property type="molecule type" value="Genomic_DNA"/>
</dbReference>
<dbReference type="InParanoid" id="A0A0V0R813"/>
<dbReference type="PANTHER" id="PTHR32251:SF33">
    <property type="entry name" value="STEROID 5-ALPHA REDUCTASE C-TERMINAL DOMAIN-CONTAINING PROTEIN"/>
    <property type="match status" value="1"/>
</dbReference>
<evidence type="ECO:0000313" key="2">
    <source>
        <dbReference type="EMBL" id="KRX10373.1"/>
    </source>
</evidence>
<dbReference type="PROSITE" id="PS50244">
    <property type="entry name" value="S5A_REDUCTASE"/>
    <property type="match status" value="1"/>
</dbReference>
<dbReference type="AlphaFoldDB" id="A0A0V0R813"/>
<evidence type="ECO:0000256" key="1">
    <source>
        <dbReference type="SAM" id="Phobius"/>
    </source>
</evidence>
<proteinExistence type="predicted"/>
<evidence type="ECO:0000313" key="3">
    <source>
        <dbReference type="Proteomes" id="UP000054937"/>
    </source>
</evidence>
<reference evidence="2 3" key="1">
    <citation type="journal article" date="2015" name="Sci. Rep.">
        <title>Genome of the facultative scuticociliatosis pathogen Pseudocohnilembus persalinus provides insight into its virulence through horizontal gene transfer.</title>
        <authorList>
            <person name="Xiong J."/>
            <person name="Wang G."/>
            <person name="Cheng J."/>
            <person name="Tian M."/>
            <person name="Pan X."/>
            <person name="Warren A."/>
            <person name="Jiang C."/>
            <person name="Yuan D."/>
            <person name="Miao W."/>
        </authorList>
    </citation>
    <scope>NUCLEOTIDE SEQUENCE [LARGE SCALE GENOMIC DNA]</scope>
    <source>
        <strain evidence="2">36N120E</strain>
    </source>
</reference>
<gene>
    <name evidence="2" type="ORF">PPERSA_10472</name>
</gene>
<feature type="transmembrane region" description="Helical" evidence="1">
    <location>
        <begin position="70"/>
        <end position="88"/>
    </location>
</feature>
<organism evidence="2 3">
    <name type="scientific">Pseudocohnilembus persalinus</name>
    <name type="common">Ciliate</name>
    <dbReference type="NCBI Taxonomy" id="266149"/>
    <lineage>
        <taxon>Eukaryota</taxon>
        <taxon>Sar</taxon>
        <taxon>Alveolata</taxon>
        <taxon>Ciliophora</taxon>
        <taxon>Intramacronucleata</taxon>
        <taxon>Oligohymenophorea</taxon>
        <taxon>Scuticociliatia</taxon>
        <taxon>Philasterida</taxon>
        <taxon>Pseudocohnilembidae</taxon>
        <taxon>Pseudocohnilembus</taxon>
    </lineage>
</organism>
<keyword evidence="1" id="KW-0472">Membrane</keyword>
<dbReference type="InterPro" id="IPR010721">
    <property type="entry name" value="UstE-like"/>
</dbReference>
<dbReference type="OrthoDB" id="67965at2759"/>
<feature type="transmembrane region" description="Helical" evidence="1">
    <location>
        <begin position="100"/>
        <end position="118"/>
    </location>
</feature>
<sequence length="271" mass="32152">MQKIFQPLFQTELNYNNLEKIQQELYYNFLGNKFPKLLKASDLTNIFKGLTFFYVIFLIYHFNLWQSQRAFLYLSIHGSYGLIWVLKSKIFPDLQFEQKMTPVSIIGGSTLLSMYWYIPYSMASAMYQDQIQDISNARLVFVIFLYVTGLFFMVGSDCQKFYQLKYKKGLISDGFFYYSRNPNYLGECMLYLAFAICAETYISYFILLFVWSTVFNINMKCKEKSLKRKDGYLEYQKHSGYILPKIFGCDKISQFLLIFMIVLFNILKFIA</sequence>
<feature type="transmembrane region" description="Helical" evidence="1">
    <location>
        <begin position="252"/>
        <end position="270"/>
    </location>
</feature>